<evidence type="ECO:0000313" key="3">
    <source>
        <dbReference type="Proteomes" id="UP000537592"/>
    </source>
</evidence>
<dbReference type="AlphaFoldDB" id="A0A7W5Z3U1"/>
<sequence length="732" mass="79671">MSLKSLSPYLLLLAAGGAFLVYYNGGVPGIWKDDQPISSLTSADRELVSTVADTRLGTQQAATRRTGSDGPQVDESAIYYYAAQRDWVRMRAEIERLRALYPNWVPPENPELGQSSIDPELQQFWALFSEGNYPAVRDAIAKRQQSDPDWTPPAELTSKLAEAEARLRLVNAGKAEQWATVLRVANENAGLLTCANVEALWTVAEAFVKTDEAARGLDVYKYVLDNCTNEEERVGTIEKAVGILPIAEAEQLVASNTGEAYDNARDTLVRRRVGEAAQDSSKTASATDLARMEQIVSASDVTADDAMLLAFYLYTHGDPTRAAQMFRIALDKNGGAKAGEGYVLAMHALERFLEAEPVAYEWRDSNADSMKAYLDLMTAALSKQPPLEISEAVIQRFVPVVVQQQSSFGGQALGWYAYNTGQIENAERWFIQALKWDRDSEPSAYGLAIARQRLKNTRGFAAVVNAWRSRSDRIDDLARGINLHAPRPTDSGGGVAQRQEKPVSVITDDDRELFGAAPTANGSIARSRGRDNAQVIPASSSAPAGQPAAAARRAGSRCSSASSLNDLQRLSASAAMSLGWCLMDLERPLEAARAFDAAMERSTTAKARGEAAYGKSYAYLRAGLTSKATVAASNAQVSTARQRELRIALLTQQAGAAYAAGRYADAIFSLDARSQLAPEQTDLMMLRAWAYVNLGRLDEAERIFKLVQRTGGSRDAATGLSVIHERRGLNKY</sequence>
<feature type="region of interest" description="Disordered" evidence="1">
    <location>
        <begin position="517"/>
        <end position="549"/>
    </location>
</feature>
<dbReference type="Gene3D" id="1.25.40.10">
    <property type="entry name" value="Tetratricopeptide repeat domain"/>
    <property type="match status" value="2"/>
</dbReference>
<gene>
    <name evidence="2" type="ORF">FHS81_001715</name>
</gene>
<keyword evidence="3" id="KW-1185">Reference proteome</keyword>
<accession>A0A7W5Z3U1</accession>
<name>A0A7W5Z3U1_9HYPH</name>
<feature type="compositionally biased region" description="Low complexity" evidence="1">
    <location>
        <begin position="537"/>
        <end position="549"/>
    </location>
</feature>
<dbReference type="Proteomes" id="UP000537592">
    <property type="component" value="Unassembled WGS sequence"/>
</dbReference>
<evidence type="ECO:0000256" key="1">
    <source>
        <dbReference type="SAM" id="MobiDB-lite"/>
    </source>
</evidence>
<feature type="region of interest" description="Disordered" evidence="1">
    <location>
        <begin position="482"/>
        <end position="503"/>
    </location>
</feature>
<dbReference type="InterPro" id="IPR011990">
    <property type="entry name" value="TPR-like_helical_dom_sf"/>
</dbReference>
<dbReference type="Pfam" id="PF13181">
    <property type="entry name" value="TPR_8"/>
    <property type="match status" value="1"/>
</dbReference>
<dbReference type="InterPro" id="IPR019734">
    <property type="entry name" value="TPR_rpt"/>
</dbReference>
<dbReference type="RefSeq" id="WP_183751867.1">
    <property type="nucleotide sequence ID" value="NZ_JACICC010000003.1"/>
</dbReference>
<dbReference type="EMBL" id="JACICC010000003">
    <property type="protein sequence ID" value="MBB3809633.1"/>
    <property type="molecule type" value="Genomic_DNA"/>
</dbReference>
<comment type="caution">
    <text evidence="2">The sequence shown here is derived from an EMBL/GenBank/DDBJ whole genome shotgun (WGS) entry which is preliminary data.</text>
</comment>
<reference evidence="2 3" key="1">
    <citation type="submission" date="2020-08" db="EMBL/GenBank/DDBJ databases">
        <title>Genomic Encyclopedia of Type Strains, Phase IV (KMG-IV): sequencing the most valuable type-strain genomes for metagenomic binning, comparative biology and taxonomic classification.</title>
        <authorList>
            <person name="Goeker M."/>
        </authorList>
    </citation>
    <scope>NUCLEOTIDE SEQUENCE [LARGE SCALE GENOMIC DNA]</scope>
    <source>
        <strain evidence="2 3">DSM 28760</strain>
    </source>
</reference>
<organism evidence="2 3">
    <name type="scientific">Pseudochelatococcus contaminans</name>
    <dbReference type="NCBI Taxonomy" id="1538103"/>
    <lineage>
        <taxon>Bacteria</taxon>
        <taxon>Pseudomonadati</taxon>
        <taxon>Pseudomonadota</taxon>
        <taxon>Alphaproteobacteria</taxon>
        <taxon>Hyphomicrobiales</taxon>
        <taxon>Chelatococcaceae</taxon>
        <taxon>Pseudochelatococcus</taxon>
    </lineage>
</organism>
<protein>
    <submittedName>
        <fullName evidence="2">Tetratricopeptide (TPR) repeat protein</fullName>
    </submittedName>
</protein>
<dbReference type="SUPFAM" id="SSF48452">
    <property type="entry name" value="TPR-like"/>
    <property type="match status" value="2"/>
</dbReference>
<evidence type="ECO:0000313" key="2">
    <source>
        <dbReference type="EMBL" id="MBB3809633.1"/>
    </source>
</evidence>
<proteinExistence type="predicted"/>
<dbReference type="Pfam" id="PF14559">
    <property type="entry name" value="TPR_19"/>
    <property type="match status" value="1"/>
</dbReference>